<dbReference type="InterPro" id="IPR011008">
    <property type="entry name" value="Dimeric_a/b-barrel"/>
</dbReference>
<dbReference type="InterPro" id="IPR019887">
    <property type="entry name" value="Tscrpt_reg_AsnC/Lrp_C"/>
</dbReference>
<dbReference type="Proteomes" id="UP000294813">
    <property type="component" value="Unassembled WGS sequence"/>
</dbReference>
<evidence type="ECO:0000313" key="3">
    <source>
        <dbReference type="Proteomes" id="UP000294813"/>
    </source>
</evidence>
<keyword evidence="3" id="KW-1185">Reference proteome</keyword>
<dbReference type="Gene3D" id="3.30.70.920">
    <property type="match status" value="1"/>
</dbReference>
<accession>A0A4R2RFD9</accession>
<dbReference type="InterPro" id="IPR036390">
    <property type="entry name" value="WH_DNA-bd_sf"/>
</dbReference>
<dbReference type="PANTHER" id="PTHR43413:SF7">
    <property type="entry name" value="HTH-TYPE TRANSCRIPTIONAL REGULATOR PTR2"/>
    <property type="match status" value="1"/>
</dbReference>
<dbReference type="Gene3D" id="1.10.10.10">
    <property type="entry name" value="Winged helix-like DNA-binding domain superfamily/Winged helix DNA-binding domain"/>
    <property type="match status" value="1"/>
</dbReference>
<gene>
    <name evidence="2" type="ORF">EDD73_13113</name>
</gene>
<sequence length="164" mass="18712">MSTDIKKKVLDILQDDCRVSVDQIALMLGQNPDTIQTLIDELEQERIIVKYPAMINWDRFDDDLVTAMIDVKVLPQRNVGFDQVAERIYNFPEVRSVALMSGGYDLSVIIEGKSMKEVALFVAQKLAVLEHVQSTATHFVLKRYKHDGVILDKQEEDHRLVVSP</sequence>
<organism evidence="2 3">
    <name type="scientific">Heliophilum fasciatum</name>
    <dbReference type="NCBI Taxonomy" id="35700"/>
    <lineage>
        <taxon>Bacteria</taxon>
        <taxon>Bacillati</taxon>
        <taxon>Bacillota</taxon>
        <taxon>Clostridia</taxon>
        <taxon>Eubacteriales</taxon>
        <taxon>Heliobacteriaceae</taxon>
        <taxon>Heliophilum</taxon>
    </lineage>
</organism>
<dbReference type="EMBL" id="SLXT01000031">
    <property type="protein sequence ID" value="TCP61019.1"/>
    <property type="molecule type" value="Genomic_DNA"/>
</dbReference>
<protein>
    <submittedName>
        <fullName evidence="2">DNA-binding Lrp family transcriptional regulator</fullName>
    </submittedName>
</protein>
<dbReference type="SUPFAM" id="SSF54909">
    <property type="entry name" value="Dimeric alpha+beta barrel"/>
    <property type="match status" value="1"/>
</dbReference>
<dbReference type="OrthoDB" id="66249at2"/>
<feature type="domain" description="Transcription regulator AsnC/Lrp ligand binding" evidence="1">
    <location>
        <begin position="70"/>
        <end position="143"/>
    </location>
</feature>
<dbReference type="Pfam" id="PF01037">
    <property type="entry name" value="AsnC_trans_reg"/>
    <property type="match status" value="1"/>
</dbReference>
<dbReference type="InterPro" id="IPR050684">
    <property type="entry name" value="HTH-Siroheme_Decarb"/>
</dbReference>
<name>A0A4R2RFD9_9FIRM</name>
<dbReference type="SMART" id="SM00344">
    <property type="entry name" value="HTH_ASNC"/>
    <property type="match status" value="1"/>
</dbReference>
<dbReference type="AlphaFoldDB" id="A0A4R2RFD9"/>
<dbReference type="PANTHER" id="PTHR43413">
    <property type="entry name" value="TRANSCRIPTIONAL REGULATOR, ASNC FAMILY"/>
    <property type="match status" value="1"/>
</dbReference>
<comment type="caution">
    <text evidence="2">The sequence shown here is derived from an EMBL/GenBank/DDBJ whole genome shotgun (WGS) entry which is preliminary data.</text>
</comment>
<dbReference type="SUPFAM" id="SSF46785">
    <property type="entry name" value="Winged helix' DNA-binding domain"/>
    <property type="match status" value="1"/>
</dbReference>
<evidence type="ECO:0000313" key="2">
    <source>
        <dbReference type="EMBL" id="TCP61019.1"/>
    </source>
</evidence>
<dbReference type="InterPro" id="IPR019888">
    <property type="entry name" value="Tscrpt_reg_AsnC-like"/>
</dbReference>
<dbReference type="Pfam" id="PF13412">
    <property type="entry name" value="HTH_24"/>
    <property type="match status" value="1"/>
</dbReference>
<keyword evidence="2" id="KW-0238">DNA-binding</keyword>
<reference evidence="2 3" key="1">
    <citation type="submission" date="2019-03" db="EMBL/GenBank/DDBJ databases">
        <title>Genomic Encyclopedia of Type Strains, Phase IV (KMG-IV): sequencing the most valuable type-strain genomes for metagenomic binning, comparative biology and taxonomic classification.</title>
        <authorList>
            <person name="Goeker M."/>
        </authorList>
    </citation>
    <scope>NUCLEOTIDE SEQUENCE [LARGE SCALE GENOMIC DNA]</scope>
    <source>
        <strain evidence="2 3">DSM 11170</strain>
    </source>
</reference>
<dbReference type="GO" id="GO:0003677">
    <property type="term" value="F:DNA binding"/>
    <property type="evidence" value="ECO:0007669"/>
    <property type="project" value="UniProtKB-KW"/>
</dbReference>
<dbReference type="RefSeq" id="WP_131920509.1">
    <property type="nucleotide sequence ID" value="NZ_JAOQNU010000032.1"/>
</dbReference>
<evidence type="ECO:0000259" key="1">
    <source>
        <dbReference type="Pfam" id="PF01037"/>
    </source>
</evidence>
<proteinExistence type="predicted"/>
<dbReference type="InterPro" id="IPR036388">
    <property type="entry name" value="WH-like_DNA-bd_sf"/>
</dbReference>